<sequence length="405" mass="42927">MSLPPSPSEPQGHSPADMPPPPPAGNGFVPLSPGANGQPNQPGQSGQPAAPAYPPPAYGQPAYGQPGQPAAPSQGGQPGQPAAPSQGGQPGQPAAPSQGGQPGQPGQNGAMPYAQTAYGQAAPGGQPNQNGAMPYAQTAYGQQPAYGQPYYPPAGGSKPDSPLVQALKAFFPTFLDIHRAKTLEALQRNAALKHWWWVTALLFSLAVGLSFSVNVARNPHIMASFSPFGNPMPYWVLTFGYWFLCFFVFTILTFLIVLVRVLLVMATAGVQHAKFGFVPAASTVSTGLVLPTLVLGVMLVIELLPLPFITPLLVWLLMIFFSGGMFMLELVISTSLRAIPGNTRSDVLWHGVFYTLWIVFATLIVVFGFMPTSTSATFNSGKEIMGSQIEHGVNDLLGNLFQPRY</sequence>
<keyword evidence="2" id="KW-1133">Transmembrane helix</keyword>
<comment type="caution">
    <text evidence="3">The sequence shown here is derived from an EMBL/GenBank/DDBJ whole genome shotgun (WGS) entry which is preliminary data.</text>
</comment>
<name>A0A8G2M766_9ACTO</name>
<accession>A0A8G2M766</accession>
<keyword evidence="2" id="KW-0812">Transmembrane</keyword>
<feature type="transmembrane region" description="Helical" evidence="2">
    <location>
        <begin position="234"/>
        <end position="263"/>
    </location>
</feature>
<dbReference type="EMBL" id="UGGQ01000006">
    <property type="protein sequence ID" value="STO16567.1"/>
    <property type="molecule type" value="Genomic_DNA"/>
</dbReference>
<dbReference type="GeneID" id="61168792"/>
<proteinExistence type="predicted"/>
<feature type="transmembrane region" description="Helical" evidence="2">
    <location>
        <begin position="313"/>
        <end position="336"/>
    </location>
</feature>
<organism evidence="3 4">
    <name type="scientific">Mobiluncus mulieris</name>
    <dbReference type="NCBI Taxonomy" id="2052"/>
    <lineage>
        <taxon>Bacteria</taxon>
        <taxon>Bacillati</taxon>
        <taxon>Actinomycetota</taxon>
        <taxon>Actinomycetes</taxon>
        <taxon>Actinomycetales</taxon>
        <taxon>Actinomycetaceae</taxon>
        <taxon>Mobiluncus</taxon>
    </lineage>
</organism>
<gene>
    <name evidence="3" type="ORF">NCTC11819_01136</name>
</gene>
<feature type="transmembrane region" description="Helical" evidence="2">
    <location>
        <begin position="195"/>
        <end position="214"/>
    </location>
</feature>
<feature type="region of interest" description="Disordered" evidence="1">
    <location>
        <begin position="1"/>
        <end position="112"/>
    </location>
</feature>
<dbReference type="AlphaFoldDB" id="A0A8G2M766"/>
<feature type="transmembrane region" description="Helical" evidence="2">
    <location>
        <begin position="275"/>
        <end position="301"/>
    </location>
</feature>
<dbReference type="RefSeq" id="WP_115325785.1">
    <property type="nucleotide sequence ID" value="NZ_JACHMA010000001.1"/>
</dbReference>
<evidence type="ECO:0000313" key="3">
    <source>
        <dbReference type="EMBL" id="STO16567.1"/>
    </source>
</evidence>
<feature type="transmembrane region" description="Helical" evidence="2">
    <location>
        <begin position="348"/>
        <end position="370"/>
    </location>
</feature>
<evidence type="ECO:0000256" key="1">
    <source>
        <dbReference type="SAM" id="MobiDB-lite"/>
    </source>
</evidence>
<evidence type="ECO:0000256" key="2">
    <source>
        <dbReference type="SAM" id="Phobius"/>
    </source>
</evidence>
<dbReference type="Proteomes" id="UP000255284">
    <property type="component" value="Unassembled WGS sequence"/>
</dbReference>
<reference evidence="3 4" key="1">
    <citation type="submission" date="2018-06" db="EMBL/GenBank/DDBJ databases">
        <authorList>
            <consortium name="Pathogen Informatics"/>
            <person name="Doyle S."/>
        </authorList>
    </citation>
    <scope>NUCLEOTIDE SEQUENCE [LARGE SCALE GENOMIC DNA]</scope>
    <source>
        <strain evidence="3 4">NCTC11819</strain>
    </source>
</reference>
<feature type="compositionally biased region" description="Low complexity" evidence="1">
    <location>
        <begin position="59"/>
        <end position="110"/>
    </location>
</feature>
<keyword evidence="2" id="KW-0472">Membrane</keyword>
<evidence type="ECO:0000313" key="4">
    <source>
        <dbReference type="Proteomes" id="UP000255284"/>
    </source>
</evidence>
<protein>
    <submittedName>
        <fullName evidence="3">Uncharacterized protein</fullName>
    </submittedName>
</protein>
<feature type="compositionally biased region" description="Low complexity" evidence="1">
    <location>
        <begin position="32"/>
        <end position="50"/>
    </location>
</feature>